<dbReference type="Gene3D" id="3.60.20.10">
    <property type="entry name" value="Glutamine Phosphoribosylpyrophosphate, subunit 1, domain 1"/>
    <property type="match status" value="1"/>
</dbReference>
<dbReference type="Proteomes" id="UP000215148">
    <property type="component" value="Chromosome 2"/>
</dbReference>
<evidence type="ECO:0000313" key="3">
    <source>
        <dbReference type="EMBL" id="ASU24324.1"/>
    </source>
</evidence>
<dbReference type="SUPFAM" id="SSF56235">
    <property type="entry name" value="N-terminal nucleophile aminohydrolases (Ntn hydrolases)"/>
    <property type="match status" value="1"/>
</dbReference>
<dbReference type="PROSITE" id="PS51278">
    <property type="entry name" value="GATASE_TYPE_2"/>
    <property type="match status" value="1"/>
</dbReference>
<evidence type="ECO:0000259" key="2">
    <source>
        <dbReference type="PROSITE" id="PS51278"/>
    </source>
</evidence>
<dbReference type="PANTHER" id="PTHR43187:SF1">
    <property type="entry name" value="GLUTAMINE AMIDOTRANSFERASE DUG3-RELATED"/>
    <property type="match status" value="1"/>
</dbReference>
<organism evidence="3 4">
    <name type="scientific">Vibrio qinghaiensis</name>
    <dbReference type="NCBI Taxonomy" id="2025808"/>
    <lineage>
        <taxon>Bacteria</taxon>
        <taxon>Pseudomonadati</taxon>
        <taxon>Pseudomonadota</taxon>
        <taxon>Gammaproteobacteria</taxon>
        <taxon>Vibrionales</taxon>
        <taxon>Vibrionaceae</taxon>
        <taxon>Vibrio</taxon>
    </lineage>
</organism>
<keyword evidence="3" id="KW-0808">Transferase</keyword>
<sequence length="253" mass="28741">MCRWLAYQGTPIYLDQLVYQPEHSLVHQSLEARKAVTRVNADGFGLGWYTERTTPGQFHEVLPAWGDENLRSLTHHIRSHRFMAHVRSSTGTQVSRSNCHPFILDNWMFLHNGQIGEFEKVKFALERQLPESLYVKRVGTTDSELIFLLMMSNGLHRQPVHAITTTIDQIAQALAEKQIETPFKASICISDGQDFWLVRYSSDGHPPTVFSKSEGDNMVVASEPLDSESGWQMIEPQTITHVIGTQCTVYPIT</sequence>
<reference evidence="3 4" key="1">
    <citation type="submission" date="2017-08" db="EMBL/GenBank/DDBJ databases">
        <title>The Vibrio qinghaiensis sp.-Q67 is a luminous bacteria isolated firstly from Qinghai lake, Qinghai province, China, which has been proved to be very sensitive to detect environmental and food pollutants. Therefore, complete genome analysis of V. qinghaiensis sp.-Q67 highlights the potential application of this strain on detection of hazards in the contaminated environments.</title>
        <authorList>
            <person name="Gong L."/>
        </authorList>
    </citation>
    <scope>NUCLEOTIDE SEQUENCE [LARGE SCALE GENOMIC DNA]</scope>
    <source>
        <strain evidence="3 4">Q67</strain>
    </source>
</reference>
<dbReference type="InterPro" id="IPR052373">
    <property type="entry name" value="Gamma-glu_amide_hydrolase"/>
</dbReference>
<evidence type="ECO:0000313" key="4">
    <source>
        <dbReference type="Proteomes" id="UP000215148"/>
    </source>
</evidence>
<evidence type="ECO:0000256" key="1">
    <source>
        <dbReference type="ARBA" id="ARBA00022962"/>
    </source>
</evidence>
<dbReference type="Pfam" id="PF13230">
    <property type="entry name" value="GATase_4"/>
    <property type="match status" value="1"/>
</dbReference>
<dbReference type="RefSeq" id="WP_094501872.1">
    <property type="nucleotide sequence ID" value="NZ_CAWNHI010000002.1"/>
</dbReference>
<keyword evidence="4" id="KW-1185">Reference proteome</keyword>
<protein>
    <submittedName>
        <fullName evidence="3">Class II glutamine amidotransferase</fullName>
    </submittedName>
</protein>
<dbReference type="CDD" id="cd01908">
    <property type="entry name" value="YafJ"/>
    <property type="match status" value="1"/>
</dbReference>
<name>A0A223N398_9VIBR</name>
<dbReference type="KEGG" id="vqi:CCZ37_17925"/>
<dbReference type="InterPro" id="IPR029055">
    <property type="entry name" value="Ntn_hydrolases_N"/>
</dbReference>
<dbReference type="PANTHER" id="PTHR43187">
    <property type="entry name" value="GLUTAMINE AMIDOTRANSFERASE DUG3-RELATED"/>
    <property type="match status" value="1"/>
</dbReference>
<dbReference type="InterPro" id="IPR026869">
    <property type="entry name" value="EgtC-like"/>
</dbReference>
<dbReference type="AlphaFoldDB" id="A0A223N398"/>
<keyword evidence="1 3" id="KW-0315">Glutamine amidotransferase</keyword>
<dbReference type="GO" id="GO:0016740">
    <property type="term" value="F:transferase activity"/>
    <property type="evidence" value="ECO:0007669"/>
    <property type="project" value="UniProtKB-KW"/>
</dbReference>
<proteinExistence type="predicted"/>
<gene>
    <name evidence="3" type="ORF">CCZ37_17925</name>
</gene>
<dbReference type="InterPro" id="IPR017932">
    <property type="entry name" value="GATase_2_dom"/>
</dbReference>
<dbReference type="EMBL" id="CP022742">
    <property type="protein sequence ID" value="ASU24324.1"/>
    <property type="molecule type" value="Genomic_DNA"/>
</dbReference>
<feature type="domain" description="Glutamine amidotransferase type-2" evidence="2">
    <location>
        <begin position="2"/>
        <end position="253"/>
    </location>
</feature>
<accession>A0A223N398</accession>